<accession>F5YKR1</accession>
<comment type="subcellular location">
    <subcellularLocation>
        <location evidence="2">Membrane</location>
    </subcellularLocation>
</comment>
<dbReference type="SMART" id="SM00304">
    <property type="entry name" value="HAMP"/>
    <property type="match status" value="1"/>
</dbReference>
<dbReference type="PROSITE" id="PS50109">
    <property type="entry name" value="HIS_KIN"/>
    <property type="match status" value="1"/>
</dbReference>
<proteinExistence type="predicted"/>
<sequence>MISLRNRLVLIYALFICLSVLLVGLIINQFAGKLFTDFVTENINSESREIINSITDQYDPGTKSFDVISVEAMGMYFVHRGYIISIEDTLGEIVWDARSCDMQQCAMVINEIADRMEREYSIGGGFQLIQYPLVYNDSPIGRLNIETYGPFFYSENEAAFLSGLNRFLLVAGITFVLLSVLVSILLAAGISKPILKAAEAARHIAGGELSARIPDSYTIRELHELSRSVNDLASALENGERWQKRLTSDIAHELRTPLTCLQGNIEAMIDGVWEPTAERLSSCYEEIRRLNKLVEDLNFLSILERDNLILHKTEFDLNKLLSSVVELFKPEALEKGIEITLVNSGKLMISGDYDRLTQVFINLVSNAIKYTDHGSVTVEAAASLNASEGYYCEVSVADTGIGMDGEELSHIFERFYRSDTSRNRNTGGAGIGLSIVQTIVKVHGGQILAESEKGRGSIFRVRLAREPD</sequence>
<gene>
    <name evidence="11" type="ordered locus">TREPR_0581</name>
</gene>
<evidence type="ECO:0000259" key="10">
    <source>
        <dbReference type="PROSITE" id="PS50885"/>
    </source>
</evidence>
<comment type="catalytic activity">
    <reaction evidence="1">
        <text>ATP + protein L-histidine = ADP + protein N-phospho-L-histidine.</text>
        <dbReference type="EC" id="2.7.13.3"/>
    </reaction>
</comment>
<keyword evidence="8" id="KW-0812">Transmembrane</keyword>
<reference evidence="11 12" key="2">
    <citation type="journal article" date="2011" name="ISME J.">
        <title>RNA-seq reveals cooperative metabolic interactions between two termite-gut spirochete species in co-culture.</title>
        <authorList>
            <person name="Rosenthal A.Z."/>
            <person name="Matson E.G."/>
            <person name="Eldar A."/>
            <person name="Leadbetter J.R."/>
        </authorList>
    </citation>
    <scope>NUCLEOTIDE SEQUENCE [LARGE SCALE GENOMIC DNA]</scope>
    <source>
        <strain evidence="12">ATCC BAA-887 / DSM 12427 / ZAS-2</strain>
    </source>
</reference>
<dbReference type="Gene3D" id="6.10.340.10">
    <property type="match status" value="1"/>
</dbReference>
<dbReference type="PROSITE" id="PS50885">
    <property type="entry name" value="HAMP"/>
    <property type="match status" value="1"/>
</dbReference>
<dbReference type="EC" id="2.7.13.3" evidence="3"/>
<dbReference type="eggNOG" id="COG5002">
    <property type="taxonomic scope" value="Bacteria"/>
</dbReference>
<dbReference type="SUPFAM" id="SSF47384">
    <property type="entry name" value="Homodimeric domain of signal transducing histidine kinase"/>
    <property type="match status" value="1"/>
</dbReference>
<dbReference type="Pfam" id="PF02518">
    <property type="entry name" value="HATPase_c"/>
    <property type="match status" value="1"/>
</dbReference>
<keyword evidence="8" id="KW-0472">Membrane</keyword>
<dbReference type="InterPro" id="IPR050736">
    <property type="entry name" value="Sensor_HK_Regulatory"/>
</dbReference>
<dbReference type="Pfam" id="PF00512">
    <property type="entry name" value="HisKA"/>
    <property type="match status" value="1"/>
</dbReference>
<organism evidence="11 12">
    <name type="scientific">Treponema primitia (strain ATCC BAA-887 / DSM 12427 / ZAS-2)</name>
    <dbReference type="NCBI Taxonomy" id="545694"/>
    <lineage>
        <taxon>Bacteria</taxon>
        <taxon>Pseudomonadati</taxon>
        <taxon>Spirochaetota</taxon>
        <taxon>Spirochaetia</taxon>
        <taxon>Spirochaetales</taxon>
        <taxon>Treponemataceae</taxon>
        <taxon>Treponema</taxon>
    </lineage>
</organism>
<dbReference type="PRINTS" id="PR00344">
    <property type="entry name" value="BCTRLSENSOR"/>
</dbReference>
<reference evidence="12" key="1">
    <citation type="submission" date="2009-12" db="EMBL/GenBank/DDBJ databases">
        <title>Complete sequence of Treponema primitia strain ZAS-2.</title>
        <authorList>
            <person name="Tetu S.G."/>
            <person name="Matson E."/>
            <person name="Ren Q."/>
            <person name="Seshadri R."/>
            <person name="Elbourne L."/>
            <person name="Hassan K.A."/>
            <person name="Durkin A."/>
            <person name="Radune D."/>
            <person name="Mohamoud Y."/>
            <person name="Shay R."/>
            <person name="Jin S."/>
            <person name="Zhang X."/>
            <person name="Lucey K."/>
            <person name="Ballor N.R."/>
            <person name="Ottesen E."/>
            <person name="Rosenthal R."/>
            <person name="Allen A."/>
            <person name="Leadbetter J.R."/>
            <person name="Paulsen I.T."/>
        </authorList>
    </citation>
    <scope>NUCLEOTIDE SEQUENCE [LARGE SCALE GENOMIC DNA]</scope>
    <source>
        <strain evidence="12">ATCC BAA-887 / DSM 12427 / ZAS-2</strain>
    </source>
</reference>
<keyword evidence="8" id="KW-1133">Transmembrane helix</keyword>
<dbReference type="PANTHER" id="PTHR43711">
    <property type="entry name" value="TWO-COMPONENT HISTIDINE KINASE"/>
    <property type="match status" value="1"/>
</dbReference>
<evidence type="ECO:0000256" key="3">
    <source>
        <dbReference type="ARBA" id="ARBA00012438"/>
    </source>
</evidence>
<dbReference type="Gene3D" id="1.10.287.130">
    <property type="match status" value="1"/>
</dbReference>
<dbReference type="InterPro" id="IPR003594">
    <property type="entry name" value="HATPase_dom"/>
</dbReference>
<dbReference type="SUPFAM" id="SSF55874">
    <property type="entry name" value="ATPase domain of HSP90 chaperone/DNA topoisomerase II/histidine kinase"/>
    <property type="match status" value="1"/>
</dbReference>
<dbReference type="AlphaFoldDB" id="F5YKR1"/>
<dbReference type="InterPro" id="IPR004358">
    <property type="entry name" value="Sig_transdc_His_kin-like_C"/>
</dbReference>
<dbReference type="Gene3D" id="3.30.565.10">
    <property type="entry name" value="Histidine kinase-like ATPase, C-terminal domain"/>
    <property type="match status" value="1"/>
</dbReference>
<evidence type="ECO:0000313" key="11">
    <source>
        <dbReference type="EMBL" id="AEF85545.1"/>
    </source>
</evidence>
<keyword evidence="12" id="KW-1185">Reference proteome</keyword>
<dbReference type="SMART" id="SM00388">
    <property type="entry name" value="HisKA"/>
    <property type="match status" value="1"/>
</dbReference>
<keyword evidence="7" id="KW-0902">Two-component regulatory system</keyword>
<dbReference type="OrthoDB" id="367096at2"/>
<dbReference type="EMBL" id="CP001843">
    <property type="protein sequence ID" value="AEF85545.1"/>
    <property type="molecule type" value="Genomic_DNA"/>
</dbReference>
<feature type="domain" description="Histidine kinase" evidence="9">
    <location>
        <begin position="249"/>
        <end position="467"/>
    </location>
</feature>
<dbReference type="GO" id="GO:0000155">
    <property type="term" value="F:phosphorelay sensor kinase activity"/>
    <property type="evidence" value="ECO:0007669"/>
    <property type="project" value="InterPro"/>
</dbReference>
<keyword evidence="6 11" id="KW-0418">Kinase</keyword>
<evidence type="ECO:0000259" key="9">
    <source>
        <dbReference type="PROSITE" id="PS50109"/>
    </source>
</evidence>
<dbReference type="CDD" id="cd00082">
    <property type="entry name" value="HisKA"/>
    <property type="match status" value="1"/>
</dbReference>
<dbReference type="STRING" id="545694.TREPR_0581"/>
<evidence type="ECO:0000256" key="4">
    <source>
        <dbReference type="ARBA" id="ARBA00022553"/>
    </source>
</evidence>
<evidence type="ECO:0000256" key="2">
    <source>
        <dbReference type="ARBA" id="ARBA00004370"/>
    </source>
</evidence>
<dbReference type="SMART" id="SM00387">
    <property type="entry name" value="HATPase_c"/>
    <property type="match status" value="1"/>
</dbReference>
<dbReference type="FunFam" id="3.30.565.10:FF:000010">
    <property type="entry name" value="Sensor histidine kinase RcsC"/>
    <property type="match status" value="1"/>
</dbReference>
<dbReference type="InterPro" id="IPR036890">
    <property type="entry name" value="HATPase_C_sf"/>
</dbReference>
<evidence type="ECO:0000256" key="7">
    <source>
        <dbReference type="ARBA" id="ARBA00023012"/>
    </source>
</evidence>
<dbReference type="InterPro" id="IPR036097">
    <property type="entry name" value="HisK_dim/P_sf"/>
</dbReference>
<keyword evidence="5" id="KW-0808">Transferase</keyword>
<dbReference type="Proteomes" id="UP000009223">
    <property type="component" value="Chromosome"/>
</dbReference>
<feature type="domain" description="HAMP" evidence="10">
    <location>
        <begin position="188"/>
        <end position="241"/>
    </location>
</feature>
<dbReference type="GO" id="GO:0016020">
    <property type="term" value="C:membrane"/>
    <property type="evidence" value="ECO:0007669"/>
    <property type="project" value="UniProtKB-SubCell"/>
</dbReference>
<protein>
    <recommendedName>
        <fullName evidence="3">histidine kinase</fullName>
        <ecNumber evidence="3">2.7.13.3</ecNumber>
    </recommendedName>
</protein>
<evidence type="ECO:0000256" key="1">
    <source>
        <dbReference type="ARBA" id="ARBA00000085"/>
    </source>
</evidence>
<name>F5YKR1_TREPZ</name>
<dbReference type="RefSeq" id="WP_015709443.1">
    <property type="nucleotide sequence ID" value="NC_015578.1"/>
</dbReference>
<dbReference type="SUPFAM" id="SSF158472">
    <property type="entry name" value="HAMP domain-like"/>
    <property type="match status" value="1"/>
</dbReference>
<dbReference type="KEGG" id="tpi:TREPR_0581"/>
<feature type="transmembrane region" description="Helical" evidence="8">
    <location>
        <begin position="9"/>
        <end position="31"/>
    </location>
</feature>
<evidence type="ECO:0000256" key="6">
    <source>
        <dbReference type="ARBA" id="ARBA00022777"/>
    </source>
</evidence>
<dbReference type="PANTHER" id="PTHR43711:SF1">
    <property type="entry name" value="HISTIDINE KINASE 1"/>
    <property type="match status" value="1"/>
</dbReference>
<dbReference type="InterPro" id="IPR003660">
    <property type="entry name" value="HAMP_dom"/>
</dbReference>
<evidence type="ECO:0000256" key="5">
    <source>
        <dbReference type="ARBA" id="ARBA00022679"/>
    </source>
</evidence>
<dbReference type="Pfam" id="PF00672">
    <property type="entry name" value="HAMP"/>
    <property type="match status" value="1"/>
</dbReference>
<dbReference type="HOGENOM" id="CLU_000445_89_6_12"/>
<keyword evidence="4" id="KW-0597">Phosphoprotein</keyword>
<evidence type="ECO:0000313" key="12">
    <source>
        <dbReference type="Proteomes" id="UP000009223"/>
    </source>
</evidence>
<dbReference type="CDD" id="cd06225">
    <property type="entry name" value="HAMP"/>
    <property type="match status" value="1"/>
</dbReference>
<dbReference type="InterPro" id="IPR003661">
    <property type="entry name" value="HisK_dim/P_dom"/>
</dbReference>
<dbReference type="InterPro" id="IPR005467">
    <property type="entry name" value="His_kinase_dom"/>
</dbReference>
<feature type="transmembrane region" description="Helical" evidence="8">
    <location>
        <begin position="167"/>
        <end position="188"/>
    </location>
</feature>
<dbReference type="CDD" id="cd16922">
    <property type="entry name" value="HATPase_EvgS-ArcB-TorS-like"/>
    <property type="match status" value="1"/>
</dbReference>
<evidence type="ECO:0000256" key="8">
    <source>
        <dbReference type="SAM" id="Phobius"/>
    </source>
</evidence>